<evidence type="ECO:0000256" key="9">
    <source>
        <dbReference type="ARBA" id="ARBA00022927"/>
    </source>
</evidence>
<evidence type="ECO:0000256" key="8">
    <source>
        <dbReference type="ARBA" id="ARBA00022737"/>
    </source>
</evidence>
<feature type="region of interest" description="Disordered" evidence="14">
    <location>
        <begin position="40"/>
        <end position="139"/>
    </location>
</feature>
<feature type="compositionally biased region" description="Low complexity" evidence="14">
    <location>
        <begin position="66"/>
        <end position="78"/>
    </location>
</feature>
<dbReference type="Proteomes" id="UP001623348">
    <property type="component" value="Unassembled WGS sequence"/>
</dbReference>
<evidence type="ECO:0000313" key="16">
    <source>
        <dbReference type="EMBL" id="GAB0195385.1"/>
    </source>
</evidence>
<accession>A0ABC9XCK9</accession>
<evidence type="ECO:0000256" key="3">
    <source>
        <dbReference type="ARBA" id="ARBA00004413"/>
    </source>
</evidence>
<keyword evidence="13" id="KW-0968">Cytoplasmic vesicle</keyword>
<dbReference type="GO" id="GO:0015031">
    <property type="term" value="P:protein transport"/>
    <property type="evidence" value="ECO:0007669"/>
    <property type="project" value="UniProtKB-KW"/>
</dbReference>
<keyword evidence="7" id="KW-0963">Cytoplasm</keyword>
<evidence type="ECO:0000313" key="17">
    <source>
        <dbReference type="Proteomes" id="UP001623348"/>
    </source>
</evidence>
<dbReference type="GO" id="GO:0005886">
    <property type="term" value="C:plasma membrane"/>
    <property type="evidence" value="ECO:0007669"/>
    <property type="project" value="UniProtKB-SubCell"/>
</dbReference>
<dbReference type="PANTHER" id="PTHR21345:SF5">
    <property type="entry name" value="PROTEIN SPIRE HOMOLOG 2"/>
    <property type="match status" value="1"/>
</dbReference>
<evidence type="ECO:0000256" key="2">
    <source>
        <dbReference type="ARBA" id="ARBA00004245"/>
    </source>
</evidence>
<feature type="domain" description="KIND" evidence="15">
    <location>
        <begin position="12"/>
        <end position="139"/>
    </location>
</feature>
<feature type="compositionally biased region" description="Basic residues" evidence="14">
    <location>
        <begin position="40"/>
        <end position="65"/>
    </location>
</feature>
<keyword evidence="6" id="KW-1003">Cell membrane</keyword>
<name>A0ABC9XCK9_GRUJA</name>
<keyword evidence="11" id="KW-0009">Actin-binding</keyword>
<comment type="caution">
    <text evidence="16">The sequence shown here is derived from an EMBL/GenBank/DDBJ whole genome shotgun (WGS) entry which is preliminary data.</text>
</comment>
<evidence type="ECO:0000256" key="4">
    <source>
        <dbReference type="ARBA" id="ARBA00010956"/>
    </source>
</evidence>
<evidence type="ECO:0000256" key="5">
    <source>
        <dbReference type="ARBA" id="ARBA00022448"/>
    </source>
</evidence>
<dbReference type="PANTHER" id="PTHR21345">
    <property type="entry name" value="SPIRE"/>
    <property type="match status" value="1"/>
</dbReference>
<keyword evidence="9" id="KW-0653">Protein transport</keyword>
<dbReference type="Gene3D" id="1.10.510.10">
    <property type="entry name" value="Transferase(Phosphotransferase) domain 1"/>
    <property type="match status" value="1"/>
</dbReference>
<evidence type="ECO:0000256" key="11">
    <source>
        <dbReference type="ARBA" id="ARBA00023203"/>
    </source>
</evidence>
<evidence type="ECO:0000256" key="6">
    <source>
        <dbReference type="ARBA" id="ARBA00022475"/>
    </source>
</evidence>
<dbReference type="InterPro" id="IPR029901">
    <property type="entry name" value="Spire"/>
</dbReference>
<sequence>MARAGGGAPRELSLEEVLKCYEQPLNEEQAWALCFQGCRRRRRRRRPRRSAPHLRHPPPRRRQRRPSLTAARAAPAADALRRSPDGAVVGLCHLPGAGLGAGRERGAGAEPAAGAAHRPDDQQRLGGQRLRHGRRGLRG</sequence>
<keyword evidence="12" id="KW-0206">Cytoskeleton</keyword>
<dbReference type="EMBL" id="BAAFJT010000013">
    <property type="protein sequence ID" value="GAB0195385.1"/>
    <property type="molecule type" value="Genomic_DNA"/>
</dbReference>
<dbReference type="GO" id="GO:0030659">
    <property type="term" value="C:cytoplasmic vesicle membrane"/>
    <property type="evidence" value="ECO:0007669"/>
    <property type="project" value="UniProtKB-SubCell"/>
</dbReference>
<dbReference type="PROSITE" id="PS51377">
    <property type="entry name" value="KIND"/>
    <property type="match status" value="1"/>
</dbReference>
<keyword evidence="17" id="KW-1185">Reference proteome</keyword>
<dbReference type="GO" id="GO:0005856">
    <property type="term" value="C:cytoskeleton"/>
    <property type="evidence" value="ECO:0007669"/>
    <property type="project" value="UniProtKB-SubCell"/>
</dbReference>
<gene>
    <name evidence="16" type="ORF">GRJ2_002003800</name>
</gene>
<dbReference type="InterPro" id="IPR011019">
    <property type="entry name" value="KIND_dom"/>
</dbReference>
<keyword evidence="10" id="KW-0472">Membrane</keyword>
<keyword evidence="8" id="KW-0677">Repeat</keyword>
<evidence type="ECO:0000256" key="12">
    <source>
        <dbReference type="ARBA" id="ARBA00023212"/>
    </source>
</evidence>
<evidence type="ECO:0000256" key="14">
    <source>
        <dbReference type="SAM" id="MobiDB-lite"/>
    </source>
</evidence>
<dbReference type="GO" id="GO:0003779">
    <property type="term" value="F:actin binding"/>
    <property type="evidence" value="ECO:0007669"/>
    <property type="project" value="UniProtKB-KW"/>
</dbReference>
<comment type="subcellular location">
    <subcellularLocation>
        <location evidence="3">Cell membrane</location>
        <topology evidence="3">Peripheral membrane protein</topology>
        <orientation evidence="3">Cytoplasmic side</orientation>
    </subcellularLocation>
    <subcellularLocation>
        <location evidence="2">Cytoplasm</location>
        <location evidence="2">Cytoskeleton</location>
    </subcellularLocation>
    <subcellularLocation>
        <location evidence="1">Cytoplasmic vesicle membrane</location>
        <topology evidence="1">Peripheral membrane protein</topology>
        <orientation evidence="1">Cytoplasmic side</orientation>
    </subcellularLocation>
</comment>
<reference evidence="16 17" key="1">
    <citation type="submission" date="2024-06" db="EMBL/GenBank/DDBJ databases">
        <title>The draft genome of Grus japonensis, version 3.</title>
        <authorList>
            <person name="Nabeshima K."/>
            <person name="Suzuki S."/>
            <person name="Onuma M."/>
        </authorList>
    </citation>
    <scope>NUCLEOTIDE SEQUENCE [LARGE SCALE GENOMIC DNA]</scope>
    <source>
        <strain evidence="16 17">451A</strain>
    </source>
</reference>
<dbReference type="Pfam" id="PF16474">
    <property type="entry name" value="KIND"/>
    <property type="match status" value="1"/>
</dbReference>
<keyword evidence="5" id="KW-0813">Transport</keyword>
<evidence type="ECO:0000259" key="15">
    <source>
        <dbReference type="PROSITE" id="PS51377"/>
    </source>
</evidence>
<evidence type="ECO:0000256" key="1">
    <source>
        <dbReference type="ARBA" id="ARBA00004180"/>
    </source>
</evidence>
<feature type="compositionally biased region" description="Basic residues" evidence="14">
    <location>
        <begin position="129"/>
        <end position="139"/>
    </location>
</feature>
<evidence type="ECO:0000256" key="13">
    <source>
        <dbReference type="ARBA" id="ARBA00023329"/>
    </source>
</evidence>
<evidence type="ECO:0000256" key="10">
    <source>
        <dbReference type="ARBA" id="ARBA00023136"/>
    </source>
</evidence>
<evidence type="ECO:0000256" key="7">
    <source>
        <dbReference type="ARBA" id="ARBA00022490"/>
    </source>
</evidence>
<proteinExistence type="inferred from homology"/>
<comment type="similarity">
    <text evidence="4">Belongs to the spire family.</text>
</comment>
<protein>
    <submittedName>
        <fullName evidence="16">Protein spire 2</fullName>
    </submittedName>
</protein>
<organism evidence="16 17">
    <name type="scientific">Grus japonensis</name>
    <name type="common">Japanese crane</name>
    <name type="synonym">Red-crowned crane</name>
    <dbReference type="NCBI Taxonomy" id="30415"/>
    <lineage>
        <taxon>Eukaryota</taxon>
        <taxon>Metazoa</taxon>
        <taxon>Chordata</taxon>
        <taxon>Craniata</taxon>
        <taxon>Vertebrata</taxon>
        <taxon>Euteleostomi</taxon>
        <taxon>Archelosauria</taxon>
        <taxon>Archosauria</taxon>
        <taxon>Dinosauria</taxon>
        <taxon>Saurischia</taxon>
        <taxon>Theropoda</taxon>
        <taxon>Coelurosauria</taxon>
        <taxon>Aves</taxon>
        <taxon>Neognathae</taxon>
        <taxon>Neoaves</taxon>
        <taxon>Gruiformes</taxon>
        <taxon>Gruidae</taxon>
        <taxon>Grus</taxon>
    </lineage>
</organism>
<dbReference type="AlphaFoldDB" id="A0ABC9XCK9"/>